<comment type="caution">
    <text evidence="1">The sequence shown here is derived from an EMBL/GenBank/DDBJ whole genome shotgun (WGS) entry which is preliminary data.</text>
</comment>
<organism evidence="1 2">
    <name type="scientific">Eretmocerus hayati</name>
    <dbReference type="NCBI Taxonomy" id="131215"/>
    <lineage>
        <taxon>Eukaryota</taxon>
        <taxon>Metazoa</taxon>
        <taxon>Ecdysozoa</taxon>
        <taxon>Arthropoda</taxon>
        <taxon>Hexapoda</taxon>
        <taxon>Insecta</taxon>
        <taxon>Pterygota</taxon>
        <taxon>Neoptera</taxon>
        <taxon>Endopterygota</taxon>
        <taxon>Hymenoptera</taxon>
        <taxon>Apocrita</taxon>
        <taxon>Proctotrupomorpha</taxon>
        <taxon>Chalcidoidea</taxon>
        <taxon>Aphelinidae</taxon>
        <taxon>Aphelininae</taxon>
        <taxon>Eretmocerus</taxon>
    </lineage>
</organism>
<keyword evidence="2" id="KW-1185">Reference proteome</keyword>
<proteinExistence type="predicted"/>
<reference evidence="1" key="1">
    <citation type="submission" date="2023-04" db="EMBL/GenBank/DDBJ databases">
        <title>A chromosome-level genome assembly of the parasitoid wasp Eretmocerus hayati.</title>
        <authorList>
            <person name="Zhong Y."/>
            <person name="Liu S."/>
            <person name="Liu Y."/>
        </authorList>
    </citation>
    <scope>NUCLEOTIDE SEQUENCE</scope>
    <source>
        <strain evidence="1">ZJU_SS_LIU_2023</strain>
    </source>
</reference>
<protein>
    <submittedName>
        <fullName evidence="1">Uncharacterized protein</fullName>
    </submittedName>
</protein>
<dbReference type="Proteomes" id="UP001239111">
    <property type="component" value="Chromosome 3"/>
</dbReference>
<evidence type="ECO:0000313" key="2">
    <source>
        <dbReference type="Proteomes" id="UP001239111"/>
    </source>
</evidence>
<evidence type="ECO:0000313" key="1">
    <source>
        <dbReference type="EMBL" id="KAJ8669768.1"/>
    </source>
</evidence>
<name>A0ACC2NG49_9HYME</name>
<gene>
    <name evidence="1" type="ORF">QAD02_001027</name>
</gene>
<sequence>MAASGAEASRGLGNQKPFSSPPGPSRKLESNSIMSTSTGPADNTNPDMKDNTRSNSNSSELNHSSTTPTRTDSMSDDTGFPLDTADEKDEVSSTVSNLSDLTGISILSDDEDGGLEWKNASSWVQKQIVMGTDPRDVLKLLFSDPTQVPVEVDDYTLWRIVLNMMSEPPKRQKLSHINTLTEVVELIKKSQNIIVLTGAGVSVSCGIPDFRSRDGIYSRLAQDFPDLPDPQAMFDINYFSQDPRPFYKFAREIYPGQFKPSPCHEFIKILEKQKKLLRNYSQNIDTLERVAGIKNLIECHGSFATASCTKCKYRVRSNDIKDDIFAQKIPMCPKCRERSLPPIAESDSNENYRDLVAQGVMKPDIVFFGEGLPDAFHEAMATDKDVCDLLIVMGSSLKVRPVALIPSSIPPNVPQILINRESLSHLEFDVELLGDGDVVIDQLCHMLDGSFKNICWRDIALKEASSLLPPKFPTNDSWESIDTMKSKDSSDDDQIQKLHSAGGSSSKRELEDHDQRKSNSSTNDRPWKKLKNEDSRENVPEGSANISSPSRSFMGIENCYKKDENCCGDVISRTACFDSDSDSVTPSDDASQHREAIEHQGNTENIDRKIEFGERDLWNEEDRKKFESSRLRDTLQDVDRAGVKNLSFKSEFTEHVVKNFTFIDDGHERHLLFDSSSRRRDIESSPSSIGSPKKSMTLSSGESPTTSYESSRAAEEIFIPEDCHVVPRIDCLRDDSILESSLGPSEASSKSDLKPRHASIDSVMDSALGDSCSSSDCQKRKSDSDNTEDIEESHKLDSWKLPTKDSLALRLPDNSYYQLKPGKYIFPGAEVYTSCSWNEGGLEMNGVRLTTTNQLSEN</sequence>
<dbReference type="EMBL" id="CM056743">
    <property type="protein sequence ID" value="KAJ8669768.1"/>
    <property type="molecule type" value="Genomic_DNA"/>
</dbReference>
<accession>A0ACC2NG49</accession>